<dbReference type="PANTHER" id="PTHR33795">
    <property type="entry name" value="INSERTION ELEMENT IS150 PROTEIN INSJ"/>
    <property type="match status" value="1"/>
</dbReference>
<dbReference type="AlphaFoldDB" id="A0A1J9TYI4"/>
<comment type="similarity">
    <text evidence="1">Belongs to the IS150/IS1296 orfA family.</text>
</comment>
<evidence type="ECO:0000256" key="1">
    <source>
        <dbReference type="ARBA" id="ARBA00038232"/>
    </source>
</evidence>
<dbReference type="EMBL" id="MAOE01000001">
    <property type="protein sequence ID" value="OJD71390.1"/>
    <property type="molecule type" value="Genomic_DNA"/>
</dbReference>
<organism evidence="4 5">
    <name type="scientific">Bacillus albus</name>
    <dbReference type="NCBI Taxonomy" id="2026189"/>
    <lineage>
        <taxon>Bacteria</taxon>
        <taxon>Bacillati</taxon>
        <taxon>Bacillota</taxon>
        <taxon>Bacilli</taxon>
        <taxon>Bacillales</taxon>
        <taxon>Bacillaceae</taxon>
        <taxon>Bacillus</taxon>
        <taxon>Bacillus cereus group</taxon>
    </lineage>
</organism>
<evidence type="ECO:0000313" key="5">
    <source>
        <dbReference type="Proteomes" id="UP000181873"/>
    </source>
</evidence>
<dbReference type="GO" id="GO:0004803">
    <property type="term" value="F:transposase activity"/>
    <property type="evidence" value="ECO:0007669"/>
    <property type="project" value="InterPro"/>
</dbReference>
<dbReference type="InterPro" id="IPR052057">
    <property type="entry name" value="IS150/IS1296_orfA-like"/>
</dbReference>
<dbReference type="Pfam" id="PF01527">
    <property type="entry name" value="HTH_Tnp_1"/>
    <property type="match status" value="1"/>
</dbReference>
<dbReference type="Pfam" id="PF13518">
    <property type="entry name" value="HTH_28"/>
    <property type="match status" value="1"/>
</dbReference>
<protein>
    <recommendedName>
        <fullName evidence="3">Insertion element IS150 protein InsJ-like helix-turn-helix domain-containing protein</fullName>
    </recommendedName>
</protein>
<dbReference type="GO" id="GO:0043565">
    <property type="term" value="F:sequence-specific DNA binding"/>
    <property type="evidence" value="ECO:0007669"/>
    <property type="project" value="InterPro"/>
</dbReference>
<dbReference type="Proteomes" id="UP000181873">
    <property type="component" value="Unassembled WGS sequence"/>
</dbReference>
<evidence type="ECO:0000256" key="2">
    <source>
        <dbReference type="SAM" id="Phobius"/>
    </source>
</evidence>
<dbReference type="SUPFAM" id="SSF46689">
    <property type="entry name" value="Homeodomain-like"/>
    <property type="match status" value="1"/>
</dbReference>
<accession>A0A1J9TYI4</accession>
<dbReference type="GO" id="GO:0006313">
    <property type="term" value="P:DNA transposition"/>
    <property type="evidence" value="ECO:0007669"/>
    <property type="project" value="InterPro"/>
</dbReference>
<dbReference type="InterPro" id="IPR055247">
    <property type="entry name" value="InsJ-like_HTH"/>
</dbReference>
<gene>
    <name evidence="4" type="ORF">BAU25_00830</name>
</gene>
<feature type="transmembrane region" description="Helical" evidence="2">
    <location>
        <begin position="24"/>
        <end position="43"/>
    </location>
</feature>
<sequence length="193" mass="22592">MLNGYMTVIDIDPLNSALICTDVFYHRVALVFLILLLVIKTNLRMCTPIVRHKQQLEVYFFIVKFSLEEKVKVVKKHSDEGDGVKRLAGSIKVHPSVLQQWIKQYNAAGEKRYRRYPLDYKLDVINYMDRQGTYIREPGAIFNIPSYGTVRRWKEAYDLKGMDSLHEKKRGCPTMKNTNTIEKLRSTFCLRLI</sequence>
<dbReference type="InterPro" id="IPR009057">
    <property type="entry name" value="Homeodomain-like_sf"/>
</dbReference>
<dbReference type="InterPro" id="IPR002514">
    <property type="entry name" value="Transposase_8"/>
</dbReference>
<evidence type="ECO:0000313" key="4">
    <source>
        <dbReference type="EMBL" id="OJD71390.1"/>
    </source>
</evidence>
<evidence type="ECO:0000259" key="3">
    <source>
        <dbReference type="Pfam" id="PF13518"/>
    </source>
</evidence>
<keyword evidence="2" id="KW-0812">Transmembrane</keyword>
<dbReference type="SUPFAM" id="SSF48295">
    <property type="entry name" value="TrpR-like"/>
    <property type="match status" value="1"/>
</dbReference>
<feature type="domain" description="Insertion element IS150 protein InsJ-like helix-turn-helix" evidence="3">
    <location>
        <begin position="121"/>
        <end position="171"/>
    </location>
</feature>
<name>A0A1J9TYI4_9BACI</name>
<proteinExistence type="inferred from homology"/>
<keyword evidence="2" id="KW-0472">Membrane</keyword>
<keyword evidence="2" id="KW-1133">Transmembrane helix</keyword>
<dbReference type="PANTHER" id="PTHR33795:SF1">
    <property type="entry name" value="INSERTION ELEMENT IS150 PROTEIN INSJ"/>
    <property type="match status" value="1"/>
</dbReference>
<dbReference type="InterPro" id="IPR010921">
    <property type="entry name" value="Trp_repressor/repl_initiator"/>
</dbReference>
<reference evidence="4 5" key="1">
    <citation type="submission" date="2016-06" db="EMBL/GenBank/DDBJ databases">
        <title>First insights into the genetic diversity and population structure of in the Bacillus cereus group bacteria from diverse marine environments.</title>
        <authorList>
            <person name="Liu Y."/>
            <person name="Lai Q."/>
            <person name="Shao Z."/>
        </authorList>
    </citation>
    <scope>NUCLEOTIDE SEQUENCE [LARGE SCALE GENOMIC DNA]</scope>
    <source>
        <strain evidence="4 5">N35-10-2</strain>
    </source>
</reference>
<comment type="caution">
    <text evidence="4">The sequence shown here is derived from an EMBL/GenBank/DDBJ whole genome shotgun (WGS) entry which is preliminary data.</text>
</comment>